<evidence type="ECO:0000313" key="3">
    <source>
        <dbReference type="EMBL" id="MFI7266025.1"/>
    </source>
</evidence>
<keyword evidence="1" id="KW-0560">Oxidoreductase</keyword>
<evidence type="ECO:0000256" key="1">
    <source>
        <dbReference type="ARBA" id="ARBA00023002"/>
    </source>
</evidence>
<dbReference type="SUPFAM" id="SSF53720">
    <property type="entry name" value="ALDH-like"/>
    <property type="match status" value="1"/>
</dbReference>
<keyword evidence="4" id="KW-1185">Reference proteome</keyword>
<organism evidence="3 4">
    <name type="scientific">Micromonospora maritima</name>
    <dbReference type="NCBI Taxonomy" id="986711"/>
    <lineage>
        <taxon>Bacteria</taxon>
        <taxon>Bacillati</taxon>
        <taxon>Actinomycetota</taxon>
        <taxon>Actinomycetes</taxon>
        <taxon>Micromonosporales</taxon>
        <taxon>Micromonosporaceae</taxon>
        <taxon>Micromonospora</taxon>
    </lineage>
</organism>
<dbReference type="InterPro" id="IPR050740">
    <property type="entry name" value="Aldehyde_DH_Superfamily"/>
</dbReference>
<name>A0ABW7ZTX7_9ACTN</name>
<dbReference type="InterPro" id="IPR016162">
    <property type="entry name" value="Ald_DH_N"/>
</dbReference>
<dbReference type="PROSITE" id="PS00070">
    <property type="entry name" value="ALDEHYDE_DEHYDR_CYS"/>
    <property type="match status" value="1"/>
</dbReference>
<dbReference type="EMBL" id="JBITLE010000015">
    <property type="protein sequence ID" value="MFI7266025.1"/>
    <property type="molecule type" value="Genomic_DNA"/>
</dbReference>
<dbReference type="InterPro" id="IPR016160">
    <property type="entry name" value="Ald_DH_CS_CYS"/>
</dbReference>
<evidence type="ECO:0000259" key="2">
    <source>
        <dbReference type="Pfam" id="PF00171"/>
    </source>
</evidence>
<dbReference type="InterPro" id="IPR016161">
    <property type="entry name" value="Ald_DH/histidinol_DH"/>
</dbReference>
<dbReference type="PANTHER" id="PTHR43353:SF5">
    <property type="entry name" value="SUCCINATE-SEMIALDEHYDE DEHYDROGENASE, MITOCHONDRIAL"/>
    <property type="match status" value="1"/>
</dbReference>
<sequence length="483" mass="50713">MTTAVDYKHVWRGTRTVIDPRTGEEIDSIGLLEPGAEIAVLQRATAVAFSWASTPIARRCLLVDRFSAELEGTLEEVARTLCRENGKTLAEARTEITRAVDTLRWAANHGPAALAPQPQPLRAGVQREIRWEPAGPALAIVAWNFPAIVLARKIGPALVAGCPVIVKGPEETPRTMERFIAAAERAGLPEDVIQLIFANPPEVQALLRHPGLGHVSFTGSSAVGRLVAAAAATVPTACTLELGGHAPVVVTADADLTTAVSALAKAKFSSAGQSCGAPSRFIVARSRYDEFVERFLAETPELDSVRPGDERAMGPLQSGRRRDAVHTLVTEAVGSGAALLCGGSIPPGPGSYYPATVLADVPPTARILREEPFGPVAPIITYDDDRAAVELANSTEYALSAYVFGSAGAALRIASRINAGCVSVNTVGGAAPDVPLGGRRSSGYGYEGGVEGIQGFCRLKTAQMVDAWSGDAGPFDWTDDGDH</sequence>
<protein>
    <submittedName>
        <fullName evidence="3">Aldehyde dehydrogenase family protein</fullName>
    </submittedName>
</protein>
<feature type="domain" description="Aldehyde dehydrogenase" evidence="2">
    <location>
        <begin position="15"/>
        <end position="461"/>
    </location>
</feature>
<dbReference type="InterPro" id="IPR015590">
    <property type="entry name" value="Aldehyde_DH_dom"/>
</dbReference>
<dbReference type="Pfam" id="PF00171">
    <property type="entry name" value="Aldedh"/>
    <property type="match status" value="1"/>
</dbReference>
<dbReference type="RefSeq" id="WP_396768583.1">
    <property type="nucleotide sequence ID" value="NZ_JBITLA010000002.1"/>
</dbReference>
<dbReference type="PANTHER" id="PTHR43353">
    <property type="entry name" value="SUCCINATE-SEMIALDEHYDE DEHYDROGENASE, MITOCHONDRIAL"/>
    <property type="match status" value="1"/>
</dbReference>
<dbReference type="Gene3D" id="3.40.309.10">
    <property type="entry name" value="Aldehyde Dehydrogenase, Chain A, domain 2"/>
    <property type="match status" value="1"/>
</dbReference>
<dbReference type="Proteomes" id="UP001612812">
    <property type="component" value="Unassembled WGS sequence"/>
</dbReference>
<evidence type="ECO:0000313" key="4">
    <source>
        <dbReference type="Proteomes" id="UP001612812"/>
    </source>
</evidence>
<dbReference type="Gene3D" id="3.40.605.10">
    <property type="entry name" value="Aldehyde Dehydrogenase, Chain A, domain 1"/>
    <property type="match status" value="1"/>
</dbReference>
<gene>
    <name evidence="3" type="ORF">ACIBP4_27445</name>
</gene>
<reference evidence="3 4" key="1">
    <citation type="submission" date="2024-10" db="EMBL/GenBank/DDBJ databases">
        <title>The Natural Products Discovery Center: Release of the First 8490 Sequenced Strains for Exploring Actinobacteria Biosynthetic Diversity.</title>
        <authorList>
            <person name="Kalkreuter E."/>
            <person name="Kautsar S.A."/>
            <person name="Yang D."/>
            <person name="Bader C.D."/>
            <person name="Teijaro C.N."/>
            <person name="Fluegel L."/>
            <person name="Davis C.M."/>
            <person name="Simpson J.R."/>
            <person name="Lauterbach L."/>
            <person name="Steele A.D."/>
            <person name="Gui C."/>
            <person name="Meng S."/>
            <person name="Li G."/>
            <person name="Viehrig K."/>
            <person name="Ye F."/>
            <person name="Su P."/>
            <person name="Kiefer A.F."/>
            <person name="Nichols A."/>
            <person name="Cepeda A.J."/>
            <person name="Yan W."/>
            <person name="Fan B."/>
            <person name="Jiang Y."/>
            <person name="Adhikari A."/>
            <person name="Zheng C.-J."/>
            <person name="Schuster L."/>
            <person name="Cowan T.M."/>
            <person name="Smanski M.J."/>
            <person name="Chevrette M.G."/>
            <person name="De Carvalho L.P.S."/>
            <person name="Shen B."/>
        </authorList>
    </citation>
    <scope>NUCLEOTIDE SEQUENCE [LARGE SCALE GENOMIC DNA]</scope>
    <source>
        <strain evidence="3 4">NPDC049845</strain>
    </source>
</reference>
<dbReference type="InterPro" id="IPR016163">
    <property type="entry name" value="Ald_DH_C"/>
</dbReference>
<proteinExistence type="predicted"/>
<comment type="caution">
    <text evidence="3">The sequence shown here is derived from an EMBL/GenBank/DDBJ whole genome shotgun (WGS) entry which is preliminary data.</text>
</comment>
<accession>A0ABW7ZTX7</accession>